<gene>
    <name evidence="1" type="ORF">GR156_00335</name>
</gene>
<dbReference type="EMBL" id="WUML01000001">
    <property type="protein sequence ID" value="MXN98733.1"/>
    <property type="molecule type" value="Genomic_DNA"/>
</dbReference>
<sequence length="52" mass="5812">MAQTRRRASISFAGKRNFYEIIGRIRPYSAVTIQEFVIGCRIIPVSLSPAVA</sequence>
<dbReference type="Proteomes" id="UP000440304">
    <property type="component" value="Unassembled WGS sequence"/>
</dbReference>
<organism evidence="1 2">
    <name type="scientific">Shinella zoogloeoides</name>
    <name type="common">Crabtreella saccharophila</name>
    <dbReference type="NCBI Taxonomy" id="352475"/>
    <lineage>
        <taxon>Bacteria</taxon>
        <taxon>Pseudomonadati</taxon>
        <taxon>Pseudomonadota</taxon>
        <taxon>Alphaproteobacteria</taxon>
        <taxon>Hyphomicrobiales</taxon>
        <taxon>Rhizobiaceae</taxon>
        <taxon>Shinella</taxon>
    </lineage>
</organism>
<name>A0A6N8TC07_SHIZO</name>
<protein>
    <submittedName>
        <fullName evidence="1">Uncharacterized protein</fullName>
    </submittedName>
</protein>
<evidence type="ECO:0000313" key="2">
    <source>
        <dbReference type="Proteomes" id="UP000440304"/>
    </source>
</evidence>
<evidence type="ECO:0000313" key="1">
    <source>
        <dbReference type="EMBL" id="MXN98733.1"/>
    </source>
</evidence>
<proteinExistence type="predicted"/>
<reference evidence="1 2" key="1">
    <citation type="submission" date="2019-12" db="EMBL/GenBank/DDBJ databases">
        <title>Shinella granuli gen. nov., sp. nov., and proposal of the reclassification of Zoogloea ramigera ATCC 19623 as Shinella zoogloeoides sp. nov.</title>
        <authorList>
            <person name="Gao J."/>
        </authorList>
    </citation>
    <scope>NUCLEOTIDE SEQUENCE [LARGE SCALE GENOMIC DNA]</scope>
    <source>
        <strain evidence="1 2">DSM 287</strain>
    </source>
</reference>
<accession>A0A6N8TC07</accession>
<comment type="caution">
    <text evidence="1">The sequence shown here is derived from an EMBL/GenBank/DDBJ whole genome shotgun (WGS) entry which is preliminary data.</text>
</comment>
<dbReference type="AlphaFoldDB" id="A0A6N8TC07"/>
<dbReference type="RefSeq" id="WP_160784213.1">
    <property type="nucleotide sequence ID" value="NZ_CP086610.1"/>
</dbReference>